<evidence type="ECO:0000256" key="2">
    <source>
        <dbReference type="SAM" id="Phobius"/>
    </source>
</evidence>
<dbReference type="PANTHER" id="PTHR33383:SF1">
    <property type="entry name" value="MEMBRANE PROTEIN INSERTION EFFICIENCY FACTOR-RELATED"/>
    <property type="match status" value="1"/>
</dbReference>
<sequence>MKYLSYMLNTMLIGLVLVYRYCISPLKPRSCRFYPTCSAYTLEALRKYGPFKGSYLGIRRILRCHPFNKGGYDPVP</sequence>
<evidence type="ECO:0000256" key="1">
    <source>
        <dbReference type="HAMAP-Rule" id="MF_00386"/>
    </source>
</evidence>
<dbReference type="Pfam" id="PF01809">
    <property type="entry name" value="YidD"/>
    <property type="match status" value="1"/>
</dbReference>
<proteinExistence type="inferred from homology"/>
<protein>
    <recommendedName>
        <fullName evidence="1">Putative membrane protein insertion efficiency factor</fullName>
    </recommendedName>
</protein>
<organism evidence="3 4">
    <name type="scientific">Veillonella magna</name>
    <dbReference type="NCBI Taxonomy" id="464322"/>
    <lineage>
        <taxon>Bacteria</taxon>
        <taxon>Bacillati</taxon>
        <taxon>Bacillota</taxon>
        <taxon>Negativicutes</taxon>
        <taxon>Veillonellales</taxon>
        <taxon>Veillonellaceae</taxon>
        <taxon>Veillonella</taxon>
    </lineage>
</organism>
<keyword evidence="2" id="KW-0812">Transmembrane</keyword>
<dbReference type="HAMAP" id="MF_00386">
    <property type="entry name" value="UPF0161_YidD"/>
    <property type="match status" value="1"/>
</dbReference>
<comment type="function">
    <text evidence="1">Could be involved in insertion of integral membrane proteins into the membrane.</text>
</comment>
<comment type="similarity">
    <text evidence="1">Belongs to the UPF0161 family.</text>
</comment>
<reference evidence="3 4" key="1">
    <citation type="journal article" date="2021" name="Sci. Rep.">
        <title>The distribution of antibiotic resistance genes in chicken gut microbiota commensals.</title>
        <authorList>
            <person name="Juricova H."/>
            <person name="Matiasovicova J."/>
            <person name="Kubasova T."/>
            <person name="Cejkova D."/>
            <person name="Rychlik I."/>
        </authorList>
    </citation>
    <scope>NUCLEOTIDE SEQUENCE [LARGE SCALE GENOMIC DNA]</scope>
    <source>
        <strain evidence="3 4">An537</strain>
    </source>
</reference>
<comment type="subcellular location">
    <subcellularLocation>
        <location evidence="1">Cell membrane</location>
        <topology evidence="1">Peripheral membrane protein</topology>
        <orientation evidence="1">Cytoplasmic side</orientation>
    </subcellularLocation>
</comment>
<feature type="transmembrane region" description="Helical" evidence="2">
    <location>
        <begin position="6"/>
        <end position="23"/>
    </location>
</feature>
<dbReference type="InterPro" id="IPR002696">
    <property type="entry name" value="Membr_insert_effic_factor_YidD"/>
</dbReference>
<gene>
    <name evidence="3" type="primary">yidD</name>
    <name evidence="3" type="ORF">H6A01_05195</name>
</gene>
<dbReference type="NCBIfam" id="TIGR00278">
    <property type="entry name" value="membrane protein insertion efficiency factor YidD"/>
    <property type="match status" value="1"/>
</dbReference>
<dbReference type="EMBL" id="JACJLA010000007">
    <property type="protein sequence ID" value="MBM6912719.1"/>
    <property type="molecule type" value="Genomic_DNA"/>
</dbReference>
<evidence type="ECO:0000313" key="4">
    <source>
        <dbReference type="Proteomes" id="UP000707138"/>
    </source>
</evidence>
<comment type="caution">
    <text evidence="3">The sequence shown here is derived from an EMBL/GenBank/DDBJ whole genome shotgun (WGS) entry which is preliminary data.</text>
</comment>
<name>A0ABS2GEY0_9FIRM</name>
<keyword evidence="4" id="KW-1185">Reference proteome</keyword>
<evidence type="ECO:0000313" key="3">
    <source>
        <dbReference type="EMBL" id="MBM6912719.1"/>
    </source>
</evidence>
<keyword evidence="1" id="KW-1003">Cell membrane</keyword>
<keyword evidence="1 2" id="KW-0472">Membrane</keyword>
<accession>A0ABS2GEY0</accession>
<dbReference type="PANTHER" id="PTHR33383">
    <property type="entry name" value="MEMBRANE PROTEIN INSERTION EFFICIENCY FACTOR-RELATED"/>
    <property type="match status" value="1"/>
</dbReference>
<keyword evidence="2" id="KW-1133">Transmembrane helix</keyword>
<dbReference type="SMART" id="SM01234">
    <property type="entry name" value="Haemolytic"/>
    <property type="match status" value="1"/>
</dbReference>
<dbReference type="Proteomes" id="UP000707138">
    <property type="component" value="Unassembled WGS sequence"/>
</dbReference>